<evidence type="ECO:0000256" key="1">
    <source>
        <dbReference type="SAM" id="Phobius"/>
    </source>
</evidence>
<evidence type="ECO:0000313" key="3">
    <source>
        <dbReference type="Proteomes" id="UP001501563"/>
    </source>
</evidence>
<reference evidence="3" key="1">
    <citation type="journal article" date="2019" name="Int. J. Syst. Evol. Microbiol.">
        <title>The Global Catalogue of Microorganisms (GCM) 10K type strain sequencing project: providing services to taxonomists for standard genome sequencing and annotation.</title>
        <authorList>
            <consortium name="The Broad Institute Genomics Platform"/>
            <consortium name="The Broad Institute Genome Sequencing Center for Infectious Disease"/>
            <person name="Wu L."/>
            <person name="Ma J."/>
        </authorList>
    </citation>
    <scope>NUCLEOTIDE SEQUENCE [LARGE SCALE GENOMIC DNA]</scope>
    <source>
        <strain evidence="3">JCM 16578</strain>
    </source>
</reference>
<keyword evidence="1" id="KW-1133">Transmembrane helix</keyword>
<keyword evidence="1" id="KW-0472">Membrane</keyword>
<evidence type="ECO:0000313" key="2">
    <source>
        <dbReference type="EMBL" id="GAA3876700.1"/>
    </source>
</evidence>
<protein>
    <recommendedName>
        <fullName evidence="4">Integral membrane protein</fullName>
    </recommendedName>
</protein>
<comment type="caution">
    <text evidence="2">The sequence shown here is derived from an EMBL/GenBank/DDBJ whole genome shotgun (WGS) entry which is preliminary data.</text>
</comment>
<proteinExistence type="predicted"/>
<evidence type="ECO:0008006" key="4">
    <source>
        <dbReference type="Google" id="ProtNLM"/>
    </source>
</evidence>
<keyword evidence="3" id="KW-1185">Reference proteome</keyword>
<accession>A0ABP7KGA8</accession>
<gene>
    <name evidence="2" type="ORF">GCM10022207_48510</name>
</gene>
<dbReference type="Proteomes" id="UP001501563">
    <property type="component" value="Unassembled WGS sequence"/>
</dbReference>
<feature type="transmembrane region" description="Helical" evidence="1">
    <location>
        <begin position="187"/>
        <end position="212"/>
    </location>
</feature>
<keyword evidence="1" id="KW-0812">Transmembrane</keyword>
<dbReference type="RefSeq" id="WP_345550920.1">
    <property type="nucleotide sequence ID" value="NZ_BAAAZA010000013.1"/>
</dbReference>
<organism evidence="2 3">
    <name type="scientific">Streptomyces lannensis</name>
    <dbReference type="NCBI Taxonomy" id="766498"/>
    <lineage>
        <taxon>Bacteria</taxon>
        <taxon>Bacillati</taxon>
        <taxon>Actinomycetota</taxon>
        <taxon>Actinomycetes</taxon>
        <taxon>Kitasatosporales</taxon>
        <taxon>Streptomycetaceae</taxon>
        <taxon>Streptomyces</taxon>
    </lineage>
</organism>
<dbReference type="EMBL" id="BAAAZA010000013">
    <property type="protein sequence ID" value="GAA3876700.1"/>
    <property type="molecule type" value="Genomic_DNA"/>
</dbReference>
<name>A0ABP7KGA8_9ACTN</name>
<feature type="transmembrane region" description="Helical" evidence="1">
    <location>
        <begin position="66"/>
        <end position="91"/>
    </location>
</feature>
<sequence>MNTVLAELGKKLADRWMGALLLPGLLFVATAVCGVLLGQGSALDSAHLADELTRLGERMTTGPATTALTVAGALLAATVSGLVVQGLAAAVRRVRVARRPRRWVRWRRGRARAARERDGGSGPDRYLPARITDIGDRFRLVDERVDAQYGLSAALVWPRLWLLLPDSARPLIGSAYSRYQSSSETSAWGLLTMCLGLFWWPALPVGAVLGLVGRHRGRVSGAALADLVEAAVDLYQRQLAEALGVALPHGRITPTEGLQINDMLNKRA</sequence>